<sequence length="411" mass="44671">MVCDGYKLCASNDANVYKYILVMKQIYLDYASTTPVADEVVAQMLKYLSIDNAFGNPASNTHDYGWQAKEAVDNARLQVAHLINAEAREIVFTSGATESDNLAIKGVADAYGSRSKHIVTSMIEHKAVIDTCAYLETKGYQVTYLKPDAKGQISLAQIKNALTKETILVSIMAVNNELGTMYPLAEIGSLCRERKILFHVDAAQGVGKINIDVKAMHIDLLSISAHKIYGPKGIGALYVRRKPKVKLTPSIHGGGHEQGFRSGTLATHQIVGLGSACELMSSKQNELNKHVYELRDQFLQGINILPELIINTPLDNSYAGIVNITFKGVDGESLVAMLYQLAVSMGSACNSASVEPSFVLSAIGLTQQQAHASLRFSFGRYTTTEDIDIAIAAIVDVVTKLRALSPLWQGQ</sequence>
<name>A0A8J2Z423_9GAMM</name>
<evidence type="ECO:0000256" key="4">
    <source>
        <dbReference type="ARBA" id="ARBA00022679"/>
    </source>
</evidence>
<evidence type="ECO:0000313" key="14">
    <source>
        <dbReference type="Proteomes" id="UP000636949"/>
    </source>
</evidence>
<dbReference type="GO" id="GO:0031071">
    <property type="term" value="F:cysteine desulfurase activity"/>
    <property type="evidence" value="ECO:0007669"/>
    <property type="project" value="UniProtKB-EC"/>
</dbReference>
<dbReference type="PANTHER" id="PTHR11601:SF34">
    <property type="entry name" value="CYSTEINE DESULFURASE"/>
    <property type="match status" value="1"/>
</dbReference>
<comment type="catalytic activity">
    <reaction evidence="10">
        <text>(sulfur carrier)-H + L-cysteine = (sulfur carrier)-SH + L-alanine</text>
        <dbReference type="Rhea" id="RHEA:43892"/>
        <dbReference type="Rhea" id="RHEA-COMP:14737"/>
        <dbReference type="Rhea" id="RHEA-COMP:14739"/>
        <dbReference type="ChEBI" id="CHEBI:29917"/>
        <dbReference type="ChEBI" id="CHEBI:35235"/>
        <dbReference type="ChEBI" id="CHEBI:57972"/>
        <dbReference type="ChEBI" id="CHEBI:64428"/>
        <dbReference type="EC" id="2.8.1.7"/>
    </reaction>
</comment>
<dbReference type="AlphaFoldDB" id="A0A8J2Z423"/>
<gene>
    <name evidence="13" type="primary">iscS</name>
    <name evidence="13" type="ORF">GCM10010995_12730</name>
</gene>
<dbReference type="InterPro" id="IPR015424">
    <property type="entry name" value="PyrdxlP-dep_Trfase"/>
</dbReference>
<dbReference type="SUPFAM" id="SSF53383">
    <property type="entry name" value="PLP-dependent transferases"/>
    <property type="match status" value="1"/>
</dbReference>
<dbReference type="GO" id="GO:0051537">
    <property type="term" value="F:2 iron, 2 sulfur cluster binding"/>
    <property type="evidence" value="ECO:0007669"/>
    <property type="project" value="UniProtKB-KW"/>
</dbReference>
<comment type="cofactor">
    <cofactor evidence="1 11">
        <name>pyridoxal 5'-phosphate</name>
        <dbReference type="ChEBI" id="CHEBI:597326"/>
    </cofactor>
</comment>
<keyword evidence="9" id="KW-0411">Iron-sulfur</keyword>
<evidence type="ECO:0000256" key="1">
    <source>
        <dbReference type="ARBA" id="ARBA00001933"/>
    </source>
</evidence>
<evidence type="ECO:0000256" key="6">
    <source>
        <dbReference type="ARBA" id="ARBA00022723"/>
    </source>
</evidence>
<keyword evidence="4" id="KW-0808">Transferase</keyword>
<dbReference type="InterPro" id="IPR015422">
    <property type="entry name" value="PyrdxlP-dep_Trfase_small"/>
</dbReference>
<dbReference type="Proteomes" id="UP000636949">
    <property type="component" value="Unassembled WGS sequence"/>
</dbReference>
<dbReference type="NCBIfam" id="NF010611">
    <property type="entry name" value="PRK14012.1"/>
    <property type="match status" value="1"/>
</dbReference>
<dbReference type="Pfam" id="PF00266">
    <property type="entry name" value="Aminotran_5"/>
    <property type="match status" value="1"/>
</dbReference>
<dbReference type="PROSITE" id="PS00595">
    <property type="entry name" value="AA_TRANSFER_CLASS_5"/>
    <property type="match status" value="1"/>
</dbReference>
<keyword evidence="5" id="KW-0001">2Fe-2S</keyword>
<dbReference type="Gene3D" id="3.40.640.10">
    <property type="entry name" value="Type I PLP-dependent aspartate aminotransferase-like (Major domain)"/>
    <property type="match status" value="1"/>
</dbReference>
<dbReference type="PIRSF" id="PIRSF005572">
    <property type="entry name" value="NifS"/>
    <property type="match status" value="1"/>
</dbReference>
<evidence type="ECO:0000256" key="11">
    <source>
        <dbReference type="RuleBase" id="RU004504"/>
    </source>
</evidence>
<proteinExistence type="inferred from homology"/>
<evidence type="ECO:0000256" key="10">
    <source>
        <dbReference type="ARBA" id="ARBA00050776"/>
    </source>
</evidence>
<dbReference type="EC" id="2.8.1.7" evidence="3"/>
<evidence type="ECO:0000256" key="5">
    <source>
        <dbReference type="ARBA" id="ARBA00022714"/>
    </source>
</evidence>
<dbReference type="InterPro" id="IPR020578">
    <property type="entry name" value="Aminotrans_V_PyrdxlP_BS"/>
</dbReference>
<dbReference type="InterPro" id="IPR015421">
    <property type="entry name" value="PyrdxlP-dep_Trfase_major"/>
</dbReference>
<accession>A0A8J2Z423</accession>
<dbReference type="NCBIfam" id="NF002806">
    <property type="entry name" value="PRK02948.1"/>
    <property type="match status" value="1"/>
</dbReference>
<organism evidence="13 14">
    <name type="scientific">Cysteiniphilum litorale</name>
    <dbReference type="NCBI Taxonomy" id="2056700"/>
    <lineage>
        <taxon>Bacteria</taxon>
        <taxon>Pseudomonadati</taxon>
        <taxon>Pseudomonadota</taxon>
        <taxon>Gammaproteobacteria</taxon>
        <taxon>Thiotrichales</taxon>
        <taxon>Fastidiosibacteraceae</taxon>
        <taxon>Cysteiniphilum</taxon>
    </lineage>
</organism>
<evidence type="ECO:0000259" key="12">
    <source>
        <dbReference type="Pfam" id="PF00266"/>
    </source>
</evidence>
<reference evidence="13" key="2">
    <citation type="submission" date="2020-09" db="EMBL/GenBank/DDBJ databases">
        <authorList>
            <person name="Sun Q."/>
            <person name="Zhou Y."/>
        </authorList>
    </citation>
    <scope>NUCLEOTIDE SEQUENCE</scope>
    <source>
        <strain evidence="13">CGMCC 1.15758</strain>
    </source>
</reference>
<keyword evidence="14" id="KW-1185">Reference proteome</keyword>
<reference evidence="13" key="1">
    <citation type="journal article" date="2014" name="Int. J. Syst. Evol. Microbiol.">
        <title>Complete genome sequence of Corynebacterium casei LMG S-19264T (=DSM 44701T), isolated from a smear-ripened cheese.</title>
        <authorList>
            <consortium name="US DOE Joint Genome Institute (JGI-PGF)"/>
            <person name="Walter F."/>
            <person name="Albersmeier A."/>
            <person name="Kalinowski J."/>
            <person name="Ruckert C."/>
        </authorList>
    </citation>
    <scope>NUCLEOTIDE SEQUENCE</scope>
    <source>
        <strain evidence="13">CGMCC 1.15758</strain>
    </source>
</reference>
<dbReference type="FunFam" id="3.40.640.10:FF:000003">
    <property type="entry name" value="Cysteine desulfurase IscS"/>
    <property type="match status" value="1"/>
</dbReference>
<feature type="domain" description="Aminotransferase class V" evidence="12">
    <location>
        <begin position="26"/>
        <end position="388"/>
    </location>
</feature>
<protein>
    <recommendedName>
        <fullName evidence="3">cysteine desulfurase</fullName>
        <ecNumber evidence="3">2.8.1.7</ecNumber>
    </recommendedName>
</protein>
<dbReference type="PANTHER" id="PTHR11601">
    <property type="entry name" value="CYSTEINE DESULFURYLASE FAMILY MEMBER"/>
    <property type="match status" value="1"/>
</dbReference>
<keyword evidence="8" id="KW-0408">Iron</keyword>
<dbReference type="InterPro" id="IPR016454">
    <property type="entry name" value="Cysteine_dSase"/>
</dbReference>
<evidence type="ECO:0000256" key="9">
    <source>
        <dbReference type="ARBA" id="ARBA00023014"/>
    </source>
</evidence>
<evidence type="ECO:0000256" key="8">
    <source>
        <dbReference type="ARBA" id="ARBA00023004"/>
    </source>
</evidence>
<evidence type="ECO:0000256" key="7">
    <source>
        <dbReference type="ARBA" id="ARBA00022898"/>
    </source>
</evidence>
<keyword evidence="6" id="KW-0479">Metal-binding</keyword>
<dbReference type="EMBL" id="BMJS01000011">
    <property type="protein sequence ID" value="GGF96899.1"/>
    <property type="molecule type" value="Genomic_DNA"/>
</dbReference>
<comment type="similarity">
    <text evidence="2">Belongs to the class-V pyridoxal-phosphate-dependent aminotransferase family. NifS/IscS subfamily.</text>
</comment>
<evidence type="ECO:0000256" key="3">
    <source>
        <dbReference type="ARBA" id="ARBA00012239"/>
    </source>
</evidence>
<dbReference type="InterPro" id="IPR000192">
    <property type="entry name" value="Aminotrans_V_dom"/>
</dbReference>
<evidence type="ECO:0000256" key="2">
    <source>
        <dbReference type="ARBA" id="ARBA00006490"/>
    </source>
</evidence>
<keyword evidence="7" id="KW-0663">Pyridoxal phosphate</keyword>
<dbReference type="GO" id="GO:0046872">
    <property type="term" value="F:metal ion binding"/>
    <property type="evidence" value="ECO:0007669"/>
    <property type="project" value="UniProtKB-KW"/>
</dbReference>
<comment type="caution">
    <text evidence="13">The sequence shown here is derived from an EMBL/GenBank/DDBJ whole genome shotgun (WGS) entry which is preliminary data.</text>
</comment>
<evidence type="ECO:0000313" key="13">
    <source>
        <dbReference type="EMBL" id="GGF96899.1"/>
    </source>
</evidence>
<dbReference type="Gene3D" id="3.90.1150.10">
    <property type="entry name" value="Aspartate Aminotransferase, domain 1"/>
    <property type="match status" value="1"/>
</dbReference>